<dbReference type="Gene3D" id="1.25.40.20">
    <property type="entry name" value="Ankyrin repeat-containing domain"/>
    <property type="match status" value="1"/>
</dbReference>
<evidence type="ECO:0000313" key="11">
    <source>
        <dbReference type="EMBL" id="MED6109982.1"/>
    </source>
</evidence>
<evidence type="ECO:0000259" key="10">
    <source>
        <dbReference type="Pfam" id="PF13962"/>
    </source>
</evidence>
<feature type="repeat" description="ANK" evidence="8">
    <location>
        <begin position="80"/>
        <end position="102"/>
    </location>
</feature>
<evidence type="ECO:0000256" key="4">
    <source>
        <dbReference type="ARBA" id="ARBA00022737"/>
    </source>
</evidence>
<feature type="repeat" description="ANK" evidence="8">
    <location>
        <begin position="11"/>
        <end position="43"/>
    </location>
</feature>
<keyword evidence="4" id="KW-0677">Repeat</keyword>
<feature type="transmembrane region" description="Helical" evidence="9">
    <location>
        <begin position="407"/>
        <end position="434"/>
    </location>
</feature>
<dbReference type="PANTHER" id="PTHR24186:SF37">
    <property type="entry name" value="PGG DOMAIN-CONTAINING PROTEIN"/>
    <property type="match status" value="1"/>
</dbReference>
<comment type="caution">
    <text evidence="11">The sequence shown here is derived from an EMBL/GenBank/DDBJ whole genome shotgun (WGS) entry which is preliminary data.</text>
</comment>
<dbReference type="SMART" id="SM00248">
    <property type="entry name" value="ANK"/>
    <property type="match status" value="5"/>
</dbReference>
<accession>A0ABU6QDJ7</accession>
<evidence type="ECO:0000313" key="12">
    <source>
        <dbReference type="Proteomes" id="UP001341840"/>
    </source>
</evidence>
<dbReference type="InterPro" id="IPR002110">
    <property type="entry name" value="Ankyrin_rpt"/>
</dbReference>
<dbReference type="PROSITE" id="PS50088">
    <property type="entry name" value="ANK_REPEAT"/>
    <property type="match status" value="4"/>
</dbReference>
<dbReference type="SUPFAM" id="SSF48403">
    <property type="entry name" value="Ankyrin repeat"/>
    <property type="match status" value="1"/>
</dbReference>
<keyword evidence="3 9" id="KW-0812">Transmembrane</keyword>
<feature type="transmembrane region" description="Helical" evidence="9">
    <location>
        <begin position="340"/>
        <end position="362"/>
    </location>
</feature>
<evidence type="ECO:0000256" key="9">
    <source>
        <dbReference type="SAM" id="Phobius"/>
    </source>
</evidence>
<feature type="transmembrane region" description="Helical" evidence="9">
    <location>
        <begin position="368"/>
        <end position="395"/>
    </location>
</feature>
<evidence type="ECO:0000256" key="6">
    <source>
        <dbReference type="ARBA" id="ARBA00023043"/>
    </source>
</evidence>
<comment type="subcellular location">
    <subcellularLocation>
        <location evidence="2">Cell membrane</location>
        <topology evidence="2">Peripheral membrane protein</topology>
        <orientation evidence="2">Cytoplasmic side</orientation>
    </subcellularLocation>
    <subcellularLocation>
        <location evidence="1">Membrane</location>
        <topology evidence="1">Multi-pass membrane protein</topology>
    </subcellularLocation>
</comment>
<proteinExistence type="predicted"/>
<evidence type="ECO:0000256" key="5">
    <source>
        <dbReference type="ARBA" id="ARBA00022989"/>
    </source>
</evidence>
<evidence type="ECO:0000256" key="2">
    <source>
        <dbReference type="ARBA" id="ARBA00004413"/>
    </source>
</evidence>
<feature type="repeat" description="ANK" evidence="8">
    <location>
        <begin position="46"/>
        <end position="78"/>
    </location>
</feature>
<evidence type="ECO:0000256" key="1">
    <source>
        <dbReference type="ARBA" id="ARBA00004141"/>
    </source>
</evidence>
<dbReference type="Pfam" id="PF13962">
    <property type="entry name" value="PGG"/>
    <property type="match status" value="1"/>
</dbReference>
<evidence type="ECO:0000256" key="8">
    <source>
        <dbReference type="PROSITE-ProRule" id="PRU00023"/>
    </source>
</evidence>
<keyword evidence="6 8" id="KW-0040">ANK repeat</keyword>
<keyword evidence="12" id="KW-1185">Reference proteome</keyword>
<sequence>MSRASFSPSPFGETPLHTAAVLGDLQLCEILLSKEPSLATQVDSEQGHSPLHLASAEGHTKVVKALLMANSDTCLIQDKHGNLPLHLAASRGQIGAIEELIRFKPCSVWEMVDDGSVLHLCVRFNHLEAFKFIVESVHGAKHLLYAIDKDGNTLLHLAVSLRQIKMIRYLLLLPEIRTAAKAMNRKGLTALEVLDHCPRDFISFTIEQILVEFGIQRLRDIAILIIPQHQQEEASPQLSSTTHQEQEESHEELSSEWRKWENFYNKYLQYQGNWIEETRGTLMVVATVIATMTFQSTLSPPGGVWQENTRNGGNSCKSYGVCEAGTAVVGYAWSEDYLRFMFFNTISFFASLCVVLILITGFPLKNKVVVWVLTIDMTIAVTFMLLTYMWALGLVAPDHIYYRFYKLGYVLGGSWCLILLAIALIQIARLIFWINKSNIIRVSPSKANMRTNN</sequence>
<dbReference type="PROSITE" id="PS50297">
    <property type="entry name" value="ANK_REP_REGION"/>
    <property type="match status" value="4"/>
</dbReference>
<gene>
    <name evidence="11" type="ORF">PIB30_038696</name>
</gene>
<feature type="domain" description="PGG" evidence="10">
    <location>
        <begin position="273"/>
        <end position="392"/>
    </location>
</feature>
<dbReference type="PANTHER" id="PTHR24186">
    <property type="entry name" value="PROTEIN PHOSPHATASE 1 REGULATORY SUBUNIT"/>
    <property type="match status" value="1"/>
</dbReference>
<feature type="repeat" description="ANK" evidence="8">
    <location>
        <begin position="150"/>
        <end position="171"/>
    </location>
</feature>
<dbReference type="InterPro" id="IPR036770">
    <property type="entry name" value="Ankyrin_rpt-contain_sf"/>
</dbReference>
<evidence type="ECO:0000256" key="7">
    <source>
        <dbReference type="ARBA" id="ARBA00023136"/>
    </source>
</evidence>
<keyword evidence="5 9" id="KW-1133">Transmembrane helix</keyword>
<dbReference type="InterPro" id="IPR026961">
    <property type="entry name" value="PGG_dom"/>
</dbReference>
<protein>
    <recommendedName>
        <fullName evidence="10">PGG domain-containing protein</fullName>
    </recommendedName>
</protein>
<dbReference type="Pfam" id="PF12796">
    <property type="entry name" value="Ank_2"/>
    <property type="match status" value="2"/>
</dbReference>
<dbReference type="EMBL" id="JASCZI010000201">
    <property type="protein sequence ID" value="MED6109982.1"/>
    <property type="molecule type" value="Genomic_DNA"/>
</dbReference>
<organism evidence="11 12">
    <name type="scientific">Stylosanthes scabra</name>
    <dbReference type="NCBI Taxonomy" id="79078"/>
    <lineage>
        <taxon>Eukaryota</taxon>
        <taxon>Viridiplantae</taxon>
        <taxon>Streptophyta</taxon>
        <taxon>Embryophyta</taxon>
        <taxon>Tracheophyta</taxon>
        <taxon>Spermatophyta</taxon>
        <taxon>Magnoliopsida</taxon>
        <taxon>eudicotyledons</taxon>
        <taxon>Gunneridae</taxon>
        <taxon>Pentapetalae</taxon>
        <taxon>rosids</taxon>
        <taxon>fabids</taxon>
        <taxon>Fabales</taxon>
        <taxon>Fabaceae</taxon>
        <taxon>Papilionoideae</taxon>
        <taxon>50 kb inversion clade</taxon>
        <taxon>dalbergioids sensu lato</taxon>
        <taxon>Dalbergieae</taxon>
        <taxon>Pterocarpus clade</taxon>
        <taxon>Stylosanthes</taxon>
    </lineage>
</organism>
<evidence type="ECO:0000256" key="3">
    <source>
        <dbReference type="ARBA" id="ARBA00022692"/>
    </source>
</evidence>
<dbReference type="Proteomes" id="UP001341840">
    <property type="component" value="Unassembled WGS sequence"/>
</dbReference>
<keyword evidence="7 9" id="KW-0472">Membrane</keyword>
<name>A0ABU6QDJ7_9FABA</name>
<reference evidence="11 12" key="1">
    <citation type="journal article" date="2023" name="Plants (Basel)">
        <title>Bridging the Gap: Combining Genomics and Transcriptomics Approaches to Understand Stylosanthes scabra, an Orphan Legume from the Brazilian Caatinga.</title>
        <authorList>
            <person name="Ferreira-Neto J.R.C."/>
            <person name="da Silva M.D."/>
            <person name="Binneck E."/>
            <person name="de Melo N.F."/>
            <person name="da Silva R.H."/>
            <person name="de Melo A.L.T.M."/>
            <person name="Pandolfi V."/>
            <person name="Bustamante F.O."/>
            <person name="Brasileiro-Vidal A.C."/>
            <person name="Benko-Iseppon A.M."/>
        </authorList>
    </citation>
    <scope>NUCLEOTIDE SEQUENCE [LARGE SCALE GENOMIC DNA]</scope>
    <source>
        <tissue evidence="11">Leaves</tissue>
    </source>
</reference>